<evidence type="ECO:0000313" key="3">
    <source>
        <dbReference type="Proteomes" id="UP000604046"/>
    </source>
</evidence>
<feature type="domain" description="DUF4116" evidence="1">
    <location>
        <begin position="263"/>
        <end position="309"/>
    </location>
</feature>
<feature type="domain" description="DUF4116" evidence="1">
    <location>
        <begin position="172"/>
        <end position="208"/>
    </location>
</feature>
<proteinExistence type="predicted"/>
<accession>A0A812UPE2</accession>
<dbReference type="EMBL" id="CAJNDS010002718">
    <property type="protein sequence ID" value="CAE7572427.1"/>
    <property type="molecule type" value="Genomic_DNA"/>
</dbReference>
<name>A0A812UPE2_9DINO</name>
<comment type="caution">
    <text evidence="2">The sequence shown here is derived from an EMBL/GenBank/DDBJ whole genome shotgun (WGS) entry which is preliminary data.</text>
</comment>
<dbReference type="Pfam" id="PF13475">
    <property type="entry name" value="DUF4116"/>
    <property type="match status" value="3"/>
</dbReference>
<reference evidence="2" key="1">
    <citation type="submission" date="2021-02" db="EMBL/GenBank/DDBJ databases">
        <authorList>
            <person name="Dougan E. K."/>
            <person name="Rhodes N."/>
            <person name="Thang M."/>
            <person name="Chan C."/>
        </authorList>
    </citation>
    <scope>NUCLEOTIDE SEQUENCE</scope>
</reference>
<feature type="domain" description="DUF4116" evidence="1">
    <location>
        <begin position="212"/>
        <end position="252"/>
    </location>
</feature>
<keyword evidence="3" id="KW-1185">Reference proteome</keyword>
<sequence>MHYPEAMELPDDMEGMLALLERMGPDSEDGEGSTSLHDTGPSFQVRVSSMDSLLCTVTAYGGWSSHRLKMAVQANSSWSEHRQRLFYGTQELCGVLLQASRHPDKLSDLLNDPCEGAVINITAVSRTTAQEEFLEALAGMLCDGDVSDLVQQAPAEVRGDRYCMLAVVAWNYNYPDLEFASEELRTDREFILQCVTIYARCLWSIGQNLVGDRAFMEEAIRRSPSALAYATDDLKDDEALVRLAVSSSPAALVGAAPRFKDMKELVLPCVTAHGYSLRDMSDRMRADREVVLAALCNQPAVLEYASLALKADTSVVDFALRHCAMEWQRQKVQEEAATARA</sequence>
<dbReference type="AlphaFoldDB" id="A0A812UPE2"/>
<protein>
    <submittedName>
        <fullName evidence="2">LECRK53 protein</fullName>
    </submittedName>
</protein>
<dbReference type="InterPro" id="IPR025197">
    <property type="entry name" value="DUF4116"/>
</dbReference>
<dbReference type="OrthoDB" id="429303at2759"/>
<gene>
    <name evidence="2" type="primary">LECRK53</name>
    <name evidence="2" type="ORF">SNAT2548_LOCUS32619</name>
</gene>
<dbReference type="Proteomes" id="UP000604046">
    <property type="component" value="Unassembled WGS sequence"/>
</dbReference>
<organism evidence="2 3">
    <name type="scientific">Symbiodinium natans</name>
    <dbReference type="NCBI Taxonomy" id="878477"/>
    <lineage>
        <taxon>Eukaryota</taxon>
        <taxon>Sar</taxon>
        <taxon>Alveolata</taxon>
        <taxon>Dinophyceae</taxon>
        <taxon>Suessiales</taxon>
        <taxon>Symbiodiniaceae</taxon>
        <taxon>Symbiodinium</taxon>
    </lineage>
</organism>
<evidence type="ECO:0000313" key="2">
    <source>
        <dbReference type="EMBL" id="CAE7572427.1"/>
    </source>
</evidence>
<evidence type="ECO:0000259" key="1">
    <source>
        <dbReference type="Pfam" id="PF13475"/>
    </source>
</evidence>